<dbReference type="EMBL" id="BARS01002618">
    <property type="protein sequence ID" value="GAF70195.1"/>
    <property type="molecule type" value="Genomic_DNA"/>
</dbReference>
<accession>X0T2C0</accession>
<gene>
    <name evidence="1" type="ORF">S01H1_05019</name>
</gene>
<sequence>PLPDEIICSIYREELYPIPIGVDRIILRYAFIAKQIEKLVSATADRGG</sequence>
<organism evidence="1">
    <name type="scientific">marine sediment metagenome</name>
    <dbReference type="NCBI Taxonomy" id="412755"/>
    <lineage>
        <taxon>unclassified sequences</taxon>
        <taxon>metagenomes</taxon>
        <taxon>ecological metagenomes</taxon>
    </lineage>
</organism>
<name>X0T2C0_9ZZZZ</name>
<evidence type="ECO:0000313" key="1">
    <source>
        <dbReference type="EMBL" id="GAF70195.1"/>
    </source>
</evidence>
<reference evidence="1" key="1">
    <citation type="journal article" date="2014" name="Front. Microbiol.">
        <title>High frequency of phylogenetically diverse reductive dehalogenase-homologous genes in deep subseafloor sedimentary metagenomes.</title>
        <authorList>
            <person name="Kawai M."/>
            <person name="Futagami T."/>
            <person name="Toyoda A."/>
            <person name="Takaki Y."/>
            <person name="Nishi S."/>
            <person name="Hori S."/>
            <person name="Arai W."/>
            <person name="Tsubouchi T."/>
            <person name="Morono Y."/>
            <person name="Uchiyama I."/>
            <person name="Ito T."/>
            <person name="Fujiyama A."/>
            <person name="Inagaki F."/>
            <person name="Takami H."/>
        </authorList>
    </citation>
    <scope>NUCLEOTIDE SEQUENCE</scope>
    <source>
        <strain evidence="1">Expedition CK06-06</strain>
    </source>
</reference>
<comment type="caution">
    <text evidence="1">The sequence shown here is derived from an EMBL/GenBank/DDBJ whole genome shotgun (WGS) entry which is preliminary data.</text>
</comment>
<protein>
    <submittedName>
        <fullName evidence="1">Uncharacterized protein</fullName>
    </submittedName>
</protein>
<proteinExistence type="predicted"/>
<feature type="non-terminal residue" evidence="1">
    <location>
        <position position="1"/>
    </location>
</feature>
<dbReference type="AlphaFoldDB" id="X0T2C0"/>